<evidence type="ECO:0000313" key="3">
    <source>
        <dbReference type="Proteomes" id="UP000799440"/>
    </source>
</evidence>
<dbReference type="EMBL" id="MU006583">
    <property type="protein sequence ID" value="KAF2745328.1"/>
    <property type="molecule type" value="Genomic_DNA"/>
</dbReference>
<sequence>MYWAADLFVCISGTYVRQPTDQSGRLAGLARYLGHSTHYPFCDHLLIIRCWATTFLGHSTLEERITSPSAGQNRPHDGPDIHTRPPVSCRRGITRMAASHPVLRDCIITSSTPIRYARRLRAGQHWPGRTGIRANCILRQHACRRSGLYHVSRPGHSIDLLHVLLPWPSTCY</sequence>
<keyword evidence="3" id="KW-1185">Reference proteome</keyword>
<accession>A0A6A6V433</accession>
<dbReference type="AlphaFoldDB" id="A0A6A6V433"/>
<evidence type="ECO:0000313" key="2">
    <source>
        <dbReference type="EMBL" id="KAF2745328.1"/>
    </source>
</evidence>
<evidence type="ECO:0000256" key="1">
    <source>
        <dbReference type="SAM" id="MobiDB-lite"/>
    </source>
</evidence>
<gene>
    <name evidence="2" type="ORF">M011DRAFT_144899</name>
</gene>
<name>A0A6A6V433_9PLEO</name>
<organism evidence="2 3">
    <name type="scientific">Sporormia fimetaria CBS 119925</name>
    <dbReference type="NCBI Taxonomy" id="1340428"/>
    <lineage>
        <taxon>Eukaryota</taxon>
        <taxon>Fungi</taxon>
        <taxon>Dikarya</taxon>
        <taxon>Ascomycota</taxon>
        <taxon>Pezizomycotina</taxon>
        <taxon>Dothideomycetes</taxon>
        <taxon>Pleosporomycetidae</taxon>
        <taxon>Pleosporales</taxon>
        <taxon>Sporormiaceae</taxon>
        <taxon>Sporormia</taxon>
    </lineage>
</organism>
<feature type="region of interest" description="Disordered" evidence="1">
    <location>
        <begin position="66"/>
        <end position="85"/>
    </location>
</feature>
<dbReference type="Proteomes" id="UP000799440">
    <property type="component" value="Unassembled WGS sequence"/>
</dbReference>
<feature type="compositionally biased region" description="Basic and acidic residues" evidence="1">
    <location>
        <begin position="74"/>
        <end position="83"/>
    </location>
</feature>
<protein>
    <submittedName>
        <fullName evidence="2">Uncharacterized protein</fullName>
    </submittedName>
</protein>
<reference evidence="2" key="1">
    <citation type="journal article" date="2020" name="Stud. Mycol.">
        <title>101 Dothideomycetes genomes: a test case for predicting lifestyles and emergence of pathogens.</title>
        <authorList>
            <person name="Haridas S."/>
            <person name="Albert R."/>
            <person name="Binder M."/>
            <person name="Bloem J."/>
            <person name="Labutti K."/>
            <person name="Salamov A."/>
            <person name="Andreopoulos B."/>
            <person name="Baker S."/>
            <person name="Barry K."/>
            <person name="Bills G."/>
            <person name="Bluhm B."/>
            <person name="Cannon C."/>
            <person name="Castanera R."/>
            <person name="Culley D."/>
            <person name="Daum C."/>
            <person name="Ezra D."/>
            <person name="Gonzalez J."/>
            <person name="Henrissat B."/>
            <person name="Kuo A."/>
            <person name="Liang C."/>
            <person name="Lipzen A."/>
            <person name="Lutzoni F."/>
            <person name="Magnuson J."/>
            <person name="Mondo S."/>
            <person name="Nolan M."/>
            <person name="Ohm R."/>
            <person name="Pangilinan J."/>
            <person name="Park H.-J."/>
            <person name="Ramirez L."/>
            <person name="Alfaro M."/>
            <person name="Sun H."/>
            <person name="Tritt A."/>
            <person name="Yoshinaga Y."/>
            <person name="Zwiers L.-H."/>
            <person name="Turgeon B."/>
            <person name="Goodwin S."/>
            <person name="Spatafora J."/>
            <person name="Crous P."/>
            <person name="Grigoriev I."/>
        </authorList>
    </citation>
    <scope>NUCLEOTIDE SEQUENCE</scope>
    <source>
        <strain evidence="2">CBS 119925</strain>
    </source>
</reference>
<proteinExistence type="predicted"/>